<protein>
    <submittedName>
        <fullName evidence="1">Uncharacterized protein</fullName>
    </submittedName>
</protein>
<keyword evidence="2" id="KW-1185">Reference proteome</keyword>
<accession>A0ABV5SCP8</accession>
<reference evidence="1 2" key="1">
    <citation type="submission" date="2024-09" db="EMBL/GenBank/DDBJ databases">
        <authorList>
            <person name="Sun Q."/>
            <person name="Mori K."/>
        </authorList>
    </citation>
    <scope>NUCLEOTIDE SEQUENCE [LARGE SCALE GENOMIC DNA]</scope>
    <source>
        <strain evidence="1 2">JCM 3143</strain>
    </source>
</reference>
<dbReference type="EMBL" id="JBHMBW010000040">
    <property type="protein sequence ID" value="MFB9628241.1"/>
    <property type="molecule type" value="Genomic_DNA"/>
</dbReference>
<evidence type="ECO:0000313" key="1">
    <source>
        <dbReference type="EMBL" id="MFB9628241.1"/>
    </source>
</evidence>
<name>A0ABV5SCP8_9ACTN</name>
<evidence type="ECO:0000313" key="2">
    <source>
        <dbReference type="Proteomes" id="UP001589532"/>
    </source>
</evidence>
<organism evidence="1 2">
    <name type="scientific">Nonomuraea helvata</name>
    <dbReference type="NCBI Taxonomy" id="37484"/>
    <lineage>
        <taxon>Bacteria</taxon>
        <taxon>Bacillati</taxon>
        <taxon>Actinomycetota</taxon>
        <taxon>Actinomycetes</taxon>
        <taxon>Streptosporangiales</taxon>
        <taxon>Streptosporangiaceae</taxon>
        <taxon>Nonomuraea</taxon>
    </lineage>
</organism>
<dbReference type="Proteomes" id="UP001589532">
    <property type="component" value="Unassembled WGS sequence"/>
</dbReference>
<gene>
    <name evidence="1" type="ORF">ACFFSA_34580</name>
</gene>
<proteinExistence type="predicted"/>
<dbReference type="RefSeq" id="WP_344998134.1">
    <property type="nucleotide sequence ID" value="NZ_BAAAXV010000009.1"/>
</dbReference>
<comment type="caution">
    <text evidence="1">The sequence shown here is derived from an EMBL/GenBank/DDBJ whole genome shotgun (WGS) entry which is preliminary data.</text>
</comment>
<sequence>MHSDEQTRQFAHELEGRIYVALRDGDLDAEPMIELACLLLEGGVSTPATRELLERPTADLTAADLTRLGRSLLRDIDFQPTFALEPGLWAALEQALSVVERDVRGAGITGTLRLVVPDWDDSGSARVEFQGGHHGNGIWPVEGSDAQGALVSVADAAQEAIVEILWKVWPVCPAHDRGLRPEMEKKTAVWRCTGDGTHTVARIGELFPEQR</sequence>